<evidence type="ECO:0008006" key="3">
    <source>
        <dbReference type="Google" id="ProtNLM"/>
    </source>
</evidence>
<dbReference type="AlphaFoldDB" id="A0A117LZL5"/>
<dbReference type="InterPro" id="IPR039968">
    <property type="entry name" value="BcerS-like"/>
</dbReference>
<reference evidence="2" key="1">
    <citation type="journal article" date="2015" name="MBio">
        <title>Genome-Resolved Metagenomic Analysis Reveals Roles for Candidate Phyla and Other Microbial Community Members in Biogeochemical Transformations in Oil Reservoirs.</title>
        <authorList>
            <person name="Hu P."/>
            <person name="Tom L."/>
            <person name="Singh A."/>
            <person name="Thomas B.C."/>
            <person name="Baker B.J."/>
            <person name="Piceno Y.M."/>
            <person name="Andersen G.L."/>
            <person name="Banfield J.F."/>
        </authorList>
    </citation>
    <scope>NUCLEOTIDE SEQUENCE [LARGE SCALE GENOMIC DNA]</scope>
</reference>
<dbReference type="PANTHER" id="PTHR41368">
    <property type="entry name" value="PROTEIN YGHO"/>
    <property type="match status" value="1"/>
</dbReference>
<dbReference type="InterPro" id="IPR016181">
    <property type="entry name" value="Acyl_CoA_acyltransferase"/>
</dbReference>
<dbReference type="Gene3D" id="3.40.630.30">
    <property type="match status" value="1"/>
</dbReference>
<dbReference type="EMBL" id="LGGN01000255">
    <property type="protein sequence ID" value="KUK76407.1"/>
    <property type="molecule type" value="Genomic_DNA"/>
</dbReference>
<dbReference type="STRING" id="1123008.GCA_000380985_02397"/>
<comment type="caution">
    <text evidence="1">The sequence shown here is derived from an EMBL/GenBank/DDBJ whole genome shotgun (WGS) entry which is preliminary data.</text>
</comment>
<dbReference type="SUPFAM" id="SSF55729">
    <property type="entry name" value="Acyl-CoA N-acyltransferases (Nat)"/>
    <property type="match status" value="1"/>
</dbReference>
<organism evidence="1 2">
    <name type="scientific">Proteiniphilum acetatigenes</name>
    <dbReference type="NCBI Taxonomy" id="294710"/>
    <lineage>
        <taxon>Bacteria</taxon>
        <taxon>Pseudomonadati</taxon>
        <taxon>Bacteroidota</taxon>
        <taxon>Bacteroidia</taxon>
        <taxon>Bacteroidales</taxon>
        <taxon>Dysgonomonadaceae</taxon>
        <taxon>Proteiniphilum</taxon>
    </lineage>
</organism>
<name>A0A117LZL5_9BACT</name>
<protein>
    <recommendedName>
        <fullName evidence="3">N-acetyltransferase domain-containing protein</fullName>
    </recommendedName>
</protein>
<evidence type="ECO:0000313" key="1">
    <source>
        <dbReference type="EMBL" id="KUK76407.1"/>
    </source>
</evidence>
<dbReference type="PANTHER" id="PTHR41368:SF1">
    <property type="entry name" value="PROTEIN YGHO"/>
    <property type="match status" value="1"/>
</dbReference>
<dbReference type="Proteomes" id="UP000053860">
    <property type="component" value="Unassembled WGS sequence"/>
</dbReference>
<proteinExistence type="predicted"/>
<sequence length="376" mass="43889">MSVTIHKVNTKDDVRKFIQFGIDLYEGNEYFVPPLIYDERATLSRSKNPAFDHCDANYFMAYRDGEIVGRIGVIINYKANEIWKEKNARFGFVDFIDDNEVVDALFGAAESWARSRDMEQMHGPLGFTDLDHEGMLVEGFDQMSTFSTIYNYPYYVDHMNRLGYVKDQDWVEFLITIPKETPERFLRATEIVKKRSGLAVKHLESKKDVYPYAREIFKLINRAYKDLYGFVELTERQIDYYVDMYIPMLRLEFLTLVVRQEDNKLIGVGIGLPSIAKALQKAKGRFMPLGWYHLYRALKGKDNNVLDLLLVAVDPEYQGKGVNALIFNEFIPAANRLGFDYAESNPELDLNHRIKSMWNNLEARQTKRRRAFIKKL</sequence>
<gene>
    <name evidence="1" type="ORF">XD92_1222</name>
</gene>
<accession>A0A117LZL5</accession>
<evidence type="ECO:0000313" key="2">
    <source>
        <dbReference type="Proteomes" id="UP000053860"/>
    </source>
</evidence>